<organism evidence="2 3">
    <name type="scientific">Clostridium punense</name>
    <dbReference type="NCBI Taxonomy" id="1054297"/>
    <lineage>
        <taxon>Bacteria</taxon>
        <taxon>Bacillati</taxon>
        <taxon>Bacillota</taxon>
        <taxon>Clostridia</taxon>
        <taxon>Eubacteriales</taxon>
        <taxon>Clostridiaceae</taxon>
        <taxon>Clostridium</taxon>
    </lineage>
</organism>
<proteinExistence type="predicted"/>
<keyword evidence="2" id="KW-0413">Isomerase</keyword>
<evidence type="ECO:0000313" key="2">
    <source>
        <dbReference type="EMBL" id="MBP2022069.1"/>
    </source>
</evidence>
<feature type="domain" description="Xylose isomerase-like TIM barrel" evidence="1">
    <location>
        <begin position="37"/>
        <end position="266"/>
    </location>
</feature>
<dbReference type="Proteomes" id="UP001519308">
    <property type="component" value="Unassembled WGS sequence"/>
</dbReference>
<dbReference type="EMBL" id="JAGGLL010000012">
    <property type="protein sequence ID" value="MBP2022069.1"/>
    <property type="molecule type" value="Genomic_DNA"/>
</dbReference>
<dbReference type="RefSeq" id="WP_209649512.1">
    <property type="nucleotide sequence ID" value="NZ_JAGGLL010000012.1"/>
</dbReference>
<protein>
    <submittedName>
        <fullName evidence="2">Sugar phosphate isomerase/epimerase</fullName>
    </submittedName>
</protein>
<sequence>MANRVGMSGSIIYSNPELYSQLFMKGIKHIEIGEFSEEEDFSKFLKLSNEKGCTFGIHSPLLRSGSKYDLIEKLRYEPSEAWDMIEAEAEKLSALGAEYILVHFPYFKEDVEVNTDALIEEGLKKIKCIQDKYEIMLVCEPKLGLNKSSAGINYLQRFPIDIWKKYNIKLCIDIGDYIIATSDRVLDYLEKWKEFIVEAHLHNIYYEEQDYIWTPVHPSQENDEKSHKVEEIIKFLAQCKDVTFIFEHTPETNPSREYVEEGIGWVGKIISNDFYDLGGSCNGI</sequence>
<gene>
    <name evidence="2" type="ORF">J2Z44_001870</name>
</gene>
<dbReference type="InterPro" id="IPR036237">
    <property type="entry name" value="Xyl_isomerase-like_sf"/>
</dbReference>
<dbReference type="InterPro" id="IPR013022">
    <property type="entry name" value="Xyl_isomerase-like_TIM-brl"/>
</dbReference>
<evidence type="ECO:0000313" key="3">
    <source>
        <dbReference type="Proteomes" id="UP001519308"/>
    </source>
</evidence>
<name>A0ABS4K602_9CLOT</name>
<dbReference type="SUPFAM" id="SSF51658">
    <property type="entry name" value="Xylose isomerase-like"/>
    <property type="match status" value="1"/>
</dbReference>
<comment type="caution">
    <text evidence="2">The sequence shown here is derived from an EMBL/GenBank/DDBJ whole genome shotgun (WGS) entry which is preliminary data.</text>
</comment>
<keyword evidence="3" id="KW-1185">Reference proteome</keyword>
<dbReference type="Pfam" id="PF01261">
    <property type="entry name" value="AP_endonuc_2"/>
    <property type="match status" value="1"/>
</dbReference>
<dbReference type="Gene3D" id="3.20.20.150">
    <property type="entry name" value="Divalent-metal-dependent TIM barrel enzymes"/>
    <property type="match status" value="1"/>
</dbReference>
<dbReference type="GO" id="GO:0016853">
    <property type="term" value="F:isomerase activity"/>
    <property type="evidence" value="ECO:0007669"/>
    <property type="project" value="UniProtKB-KW"/>
</dbReference>
<reference evidence="2 3" key="1">
    <citation type="submission" date="2021-03" db="EMBL/GenBank/DDBJ databases">
        <title>Genomic Encyclopedia of Type Strains, Phase IV (KMG-IV): sequencing the most valuable type-strain genomes for metagenomic binning, comparative biology and taxonomic classification.</title>
        <authorList>
            <person name="Goeker M."/>
        </authorList>
    </citation>
    <scope>NUCLEOTIDE SEQUENCE [LARGE SCALE GENOMIC DNA]</scope>
    <source>
        <strain evidence="2 3">DSM 28650</strain>
    </source>
</reference>
<evidence type="ECO:0000259" key="1">
    <source>
        <dbReference type="Pfam" id="PF01261"/>
    </source>
</evidence>
<accession>A0ABS4K602</accession>